<dbReference type="PANTHER" id="PTHR30427:SF1">
    <property type="entry name" value="TRANSCRIPTIONAL ACTIVATOR PROTEIN LYSR"/>
    <property type="match status" value="1"/>
</dbReference>
<dbReference type="EMBL" id="FO704550">
    <property type="protein sequence ID" value="CDG16867.1"/>
    <property type="molecule type" value="Genomic_DNA"/>
</dbReference>
<sequence length="309" mass="34949">MHSCSWRHIEIFHAVMTTKNLTDAALLLKTSQPTVSRELARLEQLLKFKLFDRIKGRLFPTAQGLRLFDEVQRSYYGLERIINAADSIRQFEQAQLSIACLPMFSQSLLPKACCSFIEHYPEAKLTIIPQESPLLEEWLSAQRHDIGLTEHLQTPAGTERETLITLNEVCVLPLNHPLGQKSQLTPADFHQQKFISLSVTDSYRQLIDALFTEHQVKRKMVMETHSAASICAMINEGIGISIVNPLTALDYLANNAKICLRPFSIDIPFTVSLIKPIHRPSSEPVEAFITHLKQHAALFAEKLASAFQH</sequence>
<dbReference type="GO" id="GO:0003700">
    <property type="term" value="F:DNA-binding transcription factor activity"/>
    <property type="evidence" value="ECO:0007669"/>
    <property type="project" value="InterPro"/>
</dbReference>
<dbReference type="AlphaFoldDB" id="A0A068QPB4"/>
<evidence type="ECO:0000256" key="2">
    <source>
        <dbReference type="ARBA" id="ARBA00023015"/>
    </source>
</evidence>
<comment type="similarity">
    <text evidence="1">Belongs to the LysR transcriptional regulatory family.</text>
</comment>
<dbReference type="KEGG" id="xdo:XDD1_1164"/>
<evidence type="ECO:0000256" key="4">
    <source>
        <dbReference type="ARBA" id="ARBA00023163"/>
    </source>
</evidence>
<dbReference type="GO" id="GO:0009089">
    <property type="term" value="P:lysine biosynthetic process via diaminopimelate"/>
    <property type="evidence" value="ECO:0007669"/>
    <property type="project" value="TreeGrafter"/>
</dbReference>
<dbReference type="Proteomes" id="UP000032721">
    <property type="component" value="Chromosome"/>
</dbReference>
<evidence type="ECO:0000256" key="3">
    <source>
        <dbReference type="ARBA" id="ARBA00023125"/>
    </source>
</evidence>
<dbReference type="InterPro" id="IPR036390">
    <property type="entry name" value="WH_DNA-bd_sf"/>
</dbReference>
<protein>
    <submittedName>
        <fullName evidence="7">DNA-binding transcriptional LysR family regulator</fullName>
    </submittedName>
    <submittedName>
        <fullName evidence="6">Transcriptional activator protein lysR</fullName>
    </submittedName>
</protein>
<dbReference type="SUPFAM" id="SSF46785">
    <property type="entry name" value="Winged helix' DNA-binding domain"/>
    <property type="match status" value="1"/>
</dbReference>
<dbReference type="SUPFAM" id="SSF53850">
    <property type="entry name" value="Periplasmic binding protein-like II"/>
    <property type="match status" value="1"/>
</dbReference>
<dbReference type="NCBIfam" id="NF008239">
    <property type="entry name" value="PRK11013.1"/>
    <property type="match status" value="1"/>
</dbReference>
<evidence type="ECO:0000313" key="8">
    <source>
        <dbReference type="Proteomes" id="UP000032721"/>
    </source>
</evidence>
<dbReference type="Proteomes" id="UP000324170">
    <property type="component" value="Unassembled WGS sequence"/>
</dbReference>
<dbReference type="Gene3D" id="1.10.10.10">
    <property type="entry name" value="Winged helix-like DNA-binding domain superfamily/Winged helix DNA-binding domain"/>
    <property type="match status" value="1"/>
</dbReference>
<dbReference type="PANTHER" id="PTHR30427">
    <property type="entry name" value="TRANSCRIPTIONAL ACTIVATOR PROTEIN LYSR"/>
    <property type="match status" value="1"/>
</dbReference>
<evidence type="ECO:0000313" key="6">
    <source>
        <dbReference type="EMBL" id="CDG16867.1"/>
    </source>
</evidence>
<dbReference type="Pfam" id="PF03466">
    <property type="entry name" value="LysR_substrate"/>
    <property type="match status" value="1"/>
</dbReference>
<dbReference type="STRING" id="351671.XDD1_1164"/>
<dbReference type="Gene3D" id="3.40.190.290">
    <property type="match status" value="1"/>
</dbReference>
<gene>
    <name evidence="6" type="primary">lysR</name>
    <name evidence="7" type="ORF">LY16_00332</name>
    <name evidence="6" type="ORF">XDD1_1164</name>
</gene>
<dbReference type="PROSITE" id="PS50931">
    <property type="entry name" value="HTH_LYSR"/>
    <property type="match status" value="1"/>
</dbReference>
<dbReference type="OrthoDB" id="8849678at2"/>
<reference evidence="6 8" key="1">
    <citation type="submission" date="2013-07" db="EMBL/GenBank/DDBJ databases">
        <authorList>
            <person name="Genoscope - CEA"/>
        </authorList>
    </citation>
    <scope>NUCLEOTIDE SEQUENCE [LARGE SCALE GENOMIC DNA]</scope>
    <source>
        <strain evidence="6">FRM16</strain>
        <strain evidence="8">FRM16 / DSM 17909</strain>
    </source>
</reference>
<accession>A0A068QPB4</accession>
<evidence type="ECO:0000313" key="7">
    <source>
        <dbReference type="EMBL" id="TYP16477.1"/>
    </source>
</evidence>
<feature type="domain" description="HTH lysR-type" evidence="5">
    <location>
        <begin position="1"/>
        <end position="61"/>
    </location>
</feature>
<keyword evidence="4" id="KW-0804">Transcription</keyword>
<dbReference type="Pfam" id="PF00126">
    <property type="entry name" value="HTH_1"/>
    <property type="match status" value="1"/>
</dbReference>
<dbReference type="InterPro" id="IPR000847">
    <property type="entry name" value="LysR_HTH_N"/>
</dbReference>
<keyword evidence="3 7" id="KW-0238">DNA-binding</keyword>
<dbReference type="HOGENOM" id="CLU_039613_6_3_6"/>
<proteinExistence type="inferred from homology"/>
<organism evidence="6 8">
    <name type="scientific">Xenorhabdus doucetiae</name>
    <dbReference type="NCBI Taxonomy" id="351671"/>
    <lineage>
        <taxon>Bacteria</taxon>
        <taxon>Pseudomonadati</taxon>
        <taxon>Pseudomonadota</taxon>
        <taxon>Gammaproteobacteria</taxon>
        <taxon>Enterobacterales</taxon>
        <taxon>Morganellaceae</taxon>
        <taxon>Xenorhabdus</taxon>
    </lineage>
</organism>
<name>A0A068QPB4_9GAMM</name>
<dbReference type="InterPro" id="IPR036388">
    <property type="entry name" value="WH-like_DNA-bd_sf"/>
</dbReference>
<evidence type="ECO:0000259" key="5">
    <source>
        <dbReference type="PROSITE" id="PS50931"/>
    </source>
</evidence>
<evidence type="ECO:0000256" key="1">
    <source>
        <dbReference type="ARBA" id="ARBA00009437"/>
    </source>
</evidence>
<dbReference type="InterPro" id="IPR005119">
    <property type="entry name" value="LysR_subst-bd"/>
</dbReference>
<dbReference type="PRINTS" id="PR00039">
    <property type="entry name" value="HTHLYSR"/>
</dbReference>
<dbReference type="GO" id="GO:0010628">
    <property type="term" value="P:positive regulation of gene expression"/>
    <property type="evidence" value="ECO:0007669"/>
    <property type="project" value="TreeGrafter"/>
</dbReference>
<reference evidence="7 9" key="2">
    <citation type="submission" date="2019-07" db="EMBL/GenBank/DDBJ databases">
        <title>Genomic Encyclopedia of Type Strains, Phase I: the one thousand microbial genomes (KMG-I) project.</title>
        <authorList>
            <person name="Kyrpides N."/>
        </authorList>
    </citation>
    <scope>NUCLEOTIDE SEQUENCE [LARGE SCALE GENOMIC DNA]</scope>
    <source>
        <strain evidence="7 9">DSM 17909</strain>
    </source>
</reference>
<evidence type="ECO:0000313" key="9">
    <source>
        <dbReference type="Proteomes" id="UP000324170"/>
    </source>
</evidence>
<dbReference type="GO" id="GO:0043565">
    <property type="term" value="F:sequence-specific DNA binding"/>
    <property type="evidence" value="ECO:0007669"/>
    <property type="project" value="TreeGrafter"/>
</dbReference>
<dbReference type="RefSeq" id="WP_045969370.1">
    <property type="nucleotide sequence ID" value="NZ_CAWMED010000001.1"/>
</dbReference>
<keyword evidence="9" id="KW-1185">Reference proteome</keyword>
<keyword evidence="2" id="KW-0805">Transcription regulation</keyword>
<dbReference type="EMBL" id="VNHN01000003">
    <property type="protein sequence ID" value="TYP16477.1"/>
    <property type="molecule type" value="Genomic_DNA"/>
</dbReference>